<reference evidence="3" key="1">
    <citation type="journal article" date="2019" name="Int. J. Syst. Evol. Microbiol.">
        <title>The Global Catalogue of Microorganisms (GCM) 10K type strain sequencing project: providing services to taxonomists for standard genome sequencing and annotation.</title>
        <authorList>
            <consortium name="The Broad Institute Genomics Platform"/>
            <consortium name="The Broad Institute Genome Sequencing Center for Infectious Disease"/>
            <person name="Wu L."/>
            <person name="Ma J."/>
        </authorList>
    </citation>
    <scope>NUCLEOTIDE SEQUENCE [LARGE SCALE GENOMIC DNA]</scope>
    <source>
        <strain evidence="3">JCM 17805</strain>
    </source>
</reference>
<keyword evidence="3" id="KW-1185">Reference proteome</keyword>
<comment type="caution">
    <text evidence="2">The sequence shown here is derived from an EMBL/GenBank/DDBJ whole genome shotgun (WGS) entry which is preliminary data.</text>
</comment>
<gene>
    <name evidence="2" type="ORF">GCM10023116_39980</name>
</gene>
<organism evidence="2 3">
    <name type="scientific">Kistimonas scapharcae</name>
    <dbReference type="NCBI Taxonomy" id="1036133"/>
    <lineage>
        <taxon>Bacteria</taxon>
        <taxon>Pseudomonadati</taxon>
        <taxon>Pseudomonadota</taxon>
        <taxon>Gammaproteobacteria</taxon>
        <taxon>Oceanospirillales</taxon>
        <taxon>Endozoicomonadaceae</taxon>
        <taxon>Kistimonas</taxon>
    </lineage>
</organism>
<feature type="region of interest" description="Disordered" evidence="1">
    <location>
        <begin position="134"/>
        <end position="161"/>
    </location>
</feature>
<name>A0ABP8V6V0_9GAMM</name>
<evidence type="ECO:0008006" key="4">
    <source>
        <dbReference type="Google" id="ProtNLM"/>
    </source>
</evidence>
<feature type="compositionally biased region" description="Basic and acidic residues" evidence="1">
    <location>
        <begin position="139"/>
        <end position="151"/>
    </location>
</feature>
<proteinExistence type="predicted"/>
<sequence>MDLSCSANGNADRQKTPLLSQCGQKIKGGAGGHWNHGSVESENYWQKHYAPSEKLKDKATITCKENVRPLVADQSQYETTAQHVINHLQQEAELGQDVASAQRQPLSNISPLAGGSRTDLNSPVKRKAEPVYVLPSKKPSPDIRRGSESAGHKNSTLDRGQSHVYGDLEGITVSFGSKPVPGVSRYVARVIQFDMADEHGWFVLHGDREILSRLERLLEETPKSSAEAAKVFAQEHQDWVFALQYHLYQSTGIEADTLVAIYHNLARLMAGWHRHREAATLLMLLVGQLEHHPDHKKVMRSKTLMSDAFRHDCMNELMTQWLHLNNQDHGQYLNVLKNHSDVREAVAKELGISLPQCFASLAVNLRCSFPRMLENAMVNHVSPEVKDDGNVPWHEAGGFHNSMIMRLLHGAPHQYEKEYNNRVDSQGFWCECHCCLNLKSK</sequence>
<evidence type="ECO:0000313" key="2">
    <source>
        <dbReference type="EMBL" id="GAA4651714.1"/>
    </source>
</evidence>
<evidence type="ECO:0000256" key="1">
    <source>
        <dbReference type="SAM" id="MobiDB-lite"/>
    </source>
</evidence>
<dbReference type="RefSeq" id="WP_345198144.1">
    <property type="nucleotide sequence ID" value="NZ_BAABFL010000460.1"/>
</dbReference>
<accession>A0ABP8V6V0</accession>
<feature type="region of interest" description="Disordered" evidence="1">
    <location>
        <begin position="102"/>
        <end position="122"/>
    </location>
</feature>
<dbReference type="EMBL" id="BAABFL010000460">
    <property type="protein sequence ID" value="GAA4651714.1"/>
    <property type="molecule type" value="Genomic_DNA"/>
</dbReference>
<protein>
    <recommendedName>
        <fullName evidence="4">SET domain-containing protein</fullName>
    </recommendedName>
</protein>
<dbReference type="Proteomes" id="UP001500604">
    <property type="component" value="Unassembled WGS sequence"/>
</dbReference>
<evidence type="ECO:0000313" key="3">
    <source>
        <dbReference type="Proteomes" id="UP001500604"/>
    </source>
</evidence>